<evidence type="ECO:0008006" key="23">
    <source>
        <dbReference type="Google" id="ProtNLM"/>
    </source>
</evidence>
<name>A0A1B6H180_9HEMI</name>
<feature type="binding site" evidence="15">
    <location>
        <position position="509"/>
    </location>
    <ligand>
        <name>L-glutamate</name>
        <dbReference type="ChEBI" id="CHEBI:29985"/>
    </ligand>
</feature>
<keyword evidence="3" id="KW-1003">Cell membrane</keyword>
<feature type="binding site" evidence="15">
    <location>
        <position position="727"/>
    </location>
    <ligand>
        <name>L-glutamate</name>
        <dbReference type="ChEBI" id="CHEBI:29985"/>
    </ligand>
</feature>
<keyword evidence="12" id="KW-1071">Ligand-gated ion channel</keyword>
<evidence type="ECO:0000256" key="15">
    <source>
        <dbReference type="PIRSR" id="PIRSR601508-1"/>
    </source>
</evidence>
<dbReference type="FunFam" id="1.10.287.70:FF:000010">
    <property type="entry name" value="Putative glutamate receptor ionotropic kainate 1"/>
    <property type="match status" value="1"/>
</dbReference>
<feature type="transmembrane region" description="Helical" evidence="19">
    <location>
        <begin position="541"/>
        <end position="567"/>
    </location>
</feature>
<evidence type="ECO:0000256" key="1">
    <source>
        <dbReference type="ARBA" id="ARBA00008685"/>
    </source>
</evidence>
<comment type="subcellular location">
    <subcellularLocation>
        <location evidence="14">Postsynaptic cell membrane</location>
        <topology evidence="14">Multi-pass membrane protein</topology>
    </subcellularLocation>
</comment>
<keyword evidence="11" id="KW-0628">Postsynaptic cell membrane</keyword>
<evidence type="ECO:0000256" key="9">
    <source>
        <dbReference type="ARBA" id="ARBA00023170"/>
    </source>
</evidence>
<evidence type="ECO:0000256" key="7">
    <source>
        <dbReference type="ARBA" id="ARBA00023065"/>
    </source>
</evidence>
<feature type="binding site" evidence="15">
    <location>
        <position position="675"/>
    </location>
    <ligand>
        <name>L-glutamate</name>
        <dbReference type="ChEBI" id="CHEBI:29985"/>
    </ligand>
</feature>
<evidence type="ECO:0000256" key="11">
    <source>
        <dbReference type="ARBA" id="ARBA00023257"/>
    </source>
</evidence>
<keyword evidence="6" id="KW-0770">Synapse</keyword>
<feature type="binding site" evidence="15">
    <location>
        <position position="676"/>
    </location>
    <ligand>
        <name>L-glutamate</name>
        <dbReference type="ChEBI" id="CHEBI:29985"/>
    </ligand>
</feature>
<dbReference type="SUPFAM" id="SSF53850">
    <property type="entry name" value="Periplasmic binding protein-like II"/>
    <property type="match status" value="1"/>
</dbReference>
<keyword evidence="13" id="KW-0407">Ion channel</keyword>
<dbReference type="GO" id="GO:0038023">
    <property type="term" value="F:signaling receptor activity"/>
    <property type="evidence" value="ECO:0007669"/>
    <property type="project" value="InterPro"/>
</dbReference>
<sequence>YGLAVSPVAGARQRGNYQRSTDDFTIVGLFHPEQKQQEFAFSSAIEAVNMDTQVVPNIKFVSKIEYFSHFDSFNTSKRVCTLLEEGVGAIFGPQSIGTTGIVQSICDNMEIPHIDLRWDISAKPSGCVINLYPDSKLLATALINVIRDMDWKSYTILYEDFDSLIRLQEVFKDHEGLSHTEGFPPFTVRQLPSEDNDYRILLKELKTAGESHIVLDCPTEKIMTILTQANEVKLMGEYLSIILTSLDAHTIDYGVFRYDKTNITALRLVDPNSPTVMATLHDWEYEAHRKHQTFNLTATDLQIESLLMFDAVRLFALALEKIGGRLQPVPLDCHSGRTWEHGFGIINFMKNMEYEGVSGPMRFNEESGHREFFRLEIIELAAEGFKKIGTWDPENGINYTRTISQMYSDIVQSITNKTFAVTSRIGRPYLEYAENYQDKVGNARYEGYSMDLIDAIAKELGFKYEFELVADKQYGTLDKKTKQWNGLIRELREKKADLAICDLTITFDRRSAVDFTMPFMTLGISILYQKPKKPDVKLFSFLSPLALNVWVTMATAYLGISLLLYILSRCSPYQWENPHPCNSDPEELELTFNLSTCLWFSIGSLTTQGCDLLPKAVSTRIVAGMWWFFTLIMISSYTANLAAFITQQKMDNTIDSAEDLVNQNKVKYGVMADGSSYNFFKESNDSLYQKIWSNMQSATPSVFTKNNDEGVDRVRKAKNRGYAFFMESTTIEFQVEQYCELTQIGTTLDSKGYGIAMPSDSPYRTAISGAVLKLQESGKLRDLKTKWWSAWKPNSTSYCSKFLNSSASNNGEFDMDNVGGVFIVLLGGCSLSFIVAIFEFLWNVRKVAVTEKISPMEAFMLELKFAVRCHGTTKPVRLLPSDSSPKDSLQGSFLQLDMFPHNKEASHQRTPAHLAGWTPDLDLPGK</sequence>
<evidence type="ECO:0000256" key="16">
    <source>
        <dbReference type="PIRSR" id="PIRSR601508-2"/>
    </source>
</evidence>
<keyword evidence="7" id="KW-0406">Ion transport</keyword>
<dbReference type="InterPro" id="IPR028082">
    <property type="entry name" value="Peripla_BP_I"/>
</dbReference>
<feature type="non-terminal residue" evidence="22">
    <location>
        <position position="1"/>
    </location>
</feature>
<dbReference type="FunFam" id="3.40.190.10:FF:000178">
    <property type="entry name" value="Glutamate receptor subunit"/>
    <property type="match status" value="1"/>
</dbReference>
<reference evidence="22" key="1">
    <citation type="submission" date="2015-11" db="EMBL/GenBank/DDBJ databases">
        <title>De novo transcriptome assembly of four potential Pierce s Disease insect vectors from Arizona vineyards.</title>
        <authorList>
            <person name="Tassone E.E."/>
        </authorList>
    </citation>
    <scope>NUCLEOTIDE SEQUENCE</scope>
</reference>
<evidence type="ECO:0000256" key="17">
    <source>
        <dbReference type="PIRSR" id="PIRSR601508-3"/>
    </source>
</evidence>
<feature type="domain" description="Ionotropic glutamate receptor L-glutamate and glycine-binding" evidence="21">
    <location>
        <begin position="428"/>
        <end position="493"/>
    </location>
</feature>
<keyword evidence="2" id="KW-0813">Transport</keyword>
<proteinExistence type="inferred from homology"/>
<dbReference type="SUPFAM" id="SSF81324">
    <property type="entry name" value="Voltage-gated potassium channels"/>
    <property type="match status" value="1"/>
</dbReference>
<dbReference type="InterPro" id="IPR001320">
    <property type="entry name" value="Iontro_rcpt_C"/>
</dbReference>
<dbReference type="Gene3D" id="3.40.190.10">
    <property type="entry name" value="Periplasmic binding protein-like II"/>
    <property type="match status" value="1"/>
</dbReference>
<dbReference type="Pfam" id="PF00060">
    <property type="entry name" value="Lig_chan"/>
    <property type="match status" value="1"/>
</dbReference>
<evidence type="ECO:0000256" key="10">
    <source>
        <dbReference type="ARBA" id="ARBA00023180"/>
    </source>
</evidence>
<keyword evidence="4 19" id="KW-0812">Transmembrane</keyword>
<evidence type="ECO:0000256" key="14">
    <source>
        <dbReference type="ARBA" id="ARBA00034104"/>
    </source>
</evidence>
<accession>A0A1B6H180</accession>
<dbReference type="PRINTS" id="PR00177">
    <property type="entry name" value="NMDARECEPTOR"/>
</dbReference>
<keyword evidence="8 19" id="KW-0472">Membrane</keyword>
<keyword evidence="10" id="KW-0325">Glycoprotein</keyword>
<dbReference type="InterPro" id="IPR015683">
    <property type="entry name" value="Ionotropic_Glu_rcpt"/>
</dbReference>
<feature type="site" description="Crucial to convey clamshell closure to channel opening" evidence="16">
    <location>
        <position position="654"/>
    </location>
</feature>
<evidence type="ECO:0000256" key="19">
    <source>
        <dbReference type="SAM" id="Phobius"/>
    </source>
</evidence>
<feature type="transmembrane region" description="Helical" evidence="19">
    <location>
        <begin position="818"/>
        <end position="842"/>
    </location>
</feature>
<keyword evidence="17" id="KW-1015">Disulfide bond</keyword>
<dbReference type="GO" id="GO:0015276">
    <property type="term" value="F:ligand-gated monoatomic ion channel activity"/>
    <property type="evidence" value="ECO:0007669"/>
    <property type="project" value="InterPro"/>
</dbReference>
<evidence type="ECO:0000256" key="2">
    <source>
        <dbReference type="ARBA" id="ARBA00022448"/>
    </source>
</evidence>
<protein>
    <recommendedName>
        <fullName evidence="23">Glutamate receptor ionotropic, kainate 2</fullName>
    </recommendedName>
</protein>
<dbReference type="InterPro" id="IPR001508">
    <property type="entry name" value="Iono_Glu_rcpt_met"/>
</dbReference>
<evidence type="ECO:0000256" key="18">
    <source>
        <dbReference type="SAM" id="MobiDB-lite"/>
    </source>
</evidence>
<feature type="region of interest" description="Disordered" evidence="18">
    <location>
        <begin position="905"/>
        <end position="926"/>
    </location>
</feature>
<evidence type="ECO:0000256" key="4">
    <source>
        <dbReference type="ARBA" id="ARBA00022692"/>
    </source>
</evidence>
<keyword evidence="9" id="KW-0675">Receptor</keyword>
<feature type="transmembrane region" description="Helical" evidence="19">
    <location>
        <begin position="625"/>
        <end position="645"/>
    </location>
</feature>
<feature type="site" description="Interaction with the cone snail toxin Con-ikot-ikot" evidence="16">
    <location>
        <position position="773"/>
    </location>
</feature>
<evidence type="ECO:0000259" key="21">
    <source>
        <dbReference type="SMART" id="SM00918"/>
    </source>
</evidence>
<evidence type="ECO:0000256" key="13">
    <source>
        <dbReference type="ARBA" id="ARBA00023303"/>
    </source>
</evidence>
<feature type="disulfide bond" evidence="17">
    <location>
        <begin position="739"/>
        <end position="799"/>
    </location>
</feature>
<organism evidence="22">
    <name type="scientific">Cuerna arida</name>
    <dbReference type="NCBI Taxonomy" id="1464854"/>
    <lineage>
        <taxon>Eukaryota</taxon>
        <taxon>Metazoa</taxon>
        <taxon>Ecdysozoa</taxon>
        <taxon>Arthropoda</taxon>
        <taxon>Hexapoda</taxon>
        <taxon>Insecta</taxon>
        <taxon>Pterygota</taxon>
        <taxon>Neoptera</taxon>
        <taxon>Paraneoptera</taxon>
        <taxon>Hemiptera</taxon>
        <taxon>Auchenorrhyncha</taxon>
        <taxon>Membracoidea</taxon>
        <taxon>Cicadellidae</taxon>
        <taxon>Cicadellinae</taxon>
        <taxon>Proconiini</taxon>
        <taxon>Cuerna</taxon>
    </lineage>
</organism>
<feature type="site" description="Interaction with the cone snail toxin Con-ikot-ikot" evidence="16">
    <location>
        <position position="681"/>
    </location>
</feature>
<evidence type="ECO:0000256" key="3">
    <source>
        <dbReference type="ARBA" id="ARBA00022475"/>
    </source>
</evidence>
<dbReference type="PANTHER" id="PTHR18966">
    <property type="entry name" value="IONOTROPIC GLUTAMATE RECEPTOR"/>
    <property type="match status" value="1"/>
</dbReference>
<dbReference type="Gene3D" id="3.40.50.2300">
    <property type="match status" value="2"/>
</dbReference>
<evidence type="ECO:0000256" key="8">
    <source>
        <dbReference type="ARBA" id="ARBA00023136"/>
    </source>
</evidence>
<evidence type="ECO:0000256" key="6">
    <source>
        <dbReference type="ARBA" id="ARBA00023018"/>
    </source>
</evidence>
<dbReference type="Pfam" id="PF10613">
    <property type="entry name" value="Lig_chan-Glu_bd"/>
    <property type="match status" value="1"/>
</dbReference>
<dbReference type="Gene3D" id="1.10.287.70">
    <property type="match status" value="1"/>
</dbReference>
<evidence type="ECO:0000256" key="5">
    <source>
        <dbReference type="ARBA" id="ARBA00022989"/>
    </source>
</evidence>
<evidence type="ECO:0000313" key="22">
    <source>
        <dbReference type="EMBL" id="JAS68398.1"/>
    </source>
</evidence>
<dbReference type="GO" id="GO:0045211">
    <property type="term" value="C:postsynaptic membrane"/>
    <property type="evidence" value="ECO:0007669"/>
    <property type="project" value="UniProtKB-SubCell"/>
</dbReference>
<dbReference type="SMART" id="SM00079">
    <property type="entry name" value="PBPe"/>
    <property type="match status" value="1"/>
</dbReference>
<evidence type="ECO:0000259" key="20">
    <source>
        <dbReference type="SMART" id="SM00079"/>
    </source>
</evidence>
<feature type="binding site" evidence="15">
    <location>
        <position position="504"/>
    </location>
    <ligand>
        <name>L-glutamate</name>
        <dbReference type="ChEBI" id="CHEBI:29985"/>
    </ligand>
</feature>
<dbReference type="CDD" id="cd06382">
    <property type="entry name" value="PBP1_iGluR_Kainate"/>
    <property type="match status" value="1"/>
</dbReference>
<dbReference type="SUPFAM" id="SSF53822">
    <property type="entry name" value="Periplasmic binding protein-like I"/>
    <property type="match status" value="1"/>
</dbReference>
<dbReference type="AlphaFoldDB" id="A0A1B6H180"/>
<dbReference type="Pfam" id="PF01094">
    <property type="entry name" value="ANF_receptor"/>
    <property type="match status" value="1"/>
</dbReference>
<feature type="domain" description="Ionotropic glutamate receptor C-terminal" evidence="20">
    <location>
        <begin position="418"/>
        <end position="790"/>
    </location>
</feature>
<dbReference type="InterPro" id="IPR019594">
    <property type="entry name" value="Glu/Gly-bd"/>
</dbReference>
<keyword evidence="5 19" id="KW-1133">Transmembrane helix</keyword>
<comment type="similarity">
    <text evidence="1">Belongs to the glutamate-gated ion channel (TC 1.A.10.1) family.</text>
</comment>
<dbReference type="EMBL" id="GECZ01001371">
    <property type="protein sequence ID" value="JAS68398.1"/>
    <property type="molecule type" value="Transcribed_RNA"/>
</dbReference>
<dbReference type="FunFam" id="3.40.190.10:FF:000061">
    <property type="entry name" value="Glutamate receptor, ionotropic kainate"/>
    <property type="match status" value="1"/>
</dbReference>
<evidence type="ECO:0000256" key="12">
    <source>
        <dbReference type="ARBA" id="ARBA00023286"/>
    </source>
</evidence>
<dbReference type="SMART" id="SM00918">
    <property type="entry name" value="Lig_chan-Glu_bd"/>
    <property type="match status" value="1"/>
</dbReference>
<dbReference type="InterPro" id="IPR001828">
    <property type="entry name" value="ANF_lig-bd_rcpt"/>
</dbReference>
<gene>
    <name evidence="22" type="ORF">g.26459</name>
</gene>